<protein>
    <submittedName>
        <fullName evidence="2">Uncharacterized protein</fullName>
    </submittedName>
</protein>
<evidence type="ECO:0000313" key="3">
    <source>
        <dbReference type="Proteomes" id="UP000054538"/>
    </source>
</evidence>
<dbReference type="HOGENOM" id="CLU_2334242_0_0_1"/>
<name>A0A0D0C7C9_9AGAM</name>
<reference evidence="3" key="2">
    <citation type="submission" date="2015-01" db="EMBL/GenBank/DDBJ databases">
        <title>Evolutionary Origins and Diversification of the Mycorrhizal Mutualists.</title>
        <authorList>
            <consortium name="DOE Joint Genome Institute"/>
            <consortium name="Mycorrhizal Genomics Consortium"/>
            <person name="Kohler A."/>
            <person name="Kuo A."/>
            <person name="Nagy L.G."/>
            <person name="Floudas D."/>
            <person name="Copeland A."/>
            <person name="Barry K.W."/>
            <person name="Cichocki N."/>
            <person name="Veneault-Fourrey C."/>
            <person name="LaButti K."/>
            <person name="Lindquist E.A."/>
            <person name="Lipzen A."/>
            <person name="Lundell T."/>
            <person name="Morin E."/>
            <person name="Murat C."/>
            <person name="Riley R."/>
            <person name="Ohm R."/>
            <person name="Sun H."/>
            <person name="Tunlid A."/>
            <person name="Henrissat B."/>
            <person name="Grigoriev I.V."/>
            <person name="Hibbett D.S."/>
            <person name="Martin F."/>
        </authorList>
    </citation>
    <scope>NUCLEOTIDE SEQUENCE [LARGE SCALE GENOMIC DNA]</scope>
    <source>
        <strain evidence="3">Ve08.2h10</strain>
    </source>
</reference>
<evidence type="ECO:0000313" key="2">
    <source>
        <dbReference type="EMBL" id="KIK78892.1"/>
    </source>
</evidence>
<dbReference type="AlphaFoldDB" id="A0A0D0C7C9"/>
<accession>A0A0D0C7C9</accession>
<evidence type="ECO:0000256" key="1">
    <source>
        <dbReference type="SAM" id="MobiDB-lite"/>
    </source>
</evidence>
<sequence>MSDYDIDSRDNLFDNLFDFDDEVDPFAAPHVPLTAELTRTRLKTKHHRARSIKHGVRRTKPSAVPRFPEHTDGERIVTRHYGTLEKPSMGDWQYRCTC</sequence>
<dbReference type="EMBL" id="KN826440">
    <property type="protein sequence ID" value="KIK78892.1"/>
    <property type="molecule type" value="Genomic_DNA"/>
</dbReference>
<keyword evidence="3" id="KW-1185">Reference proteome</keyword>
<dbReference type="Proteomes" id="UP000054538">
    <property type="component" value="Unassembled WGS sequence"/>
</dbReference>
<proteinExistence type="predicted"/>
<gene>
    <name evidence="2" type="ORF">PAXRUDRAFT_834368</name>
</gene>
<reference evidence="2 3" key="1">
    <citation type="submission" date="2014-04" db="EMBL/GenBank/DDBJ databases">
        <authorList>
            <consortium name="DOE Joint Genome Institute"/>
            <person name="Kuo A."/>
            <person name="Kohler A."/>
            <person name="Jargeat P."/>
            <person name="Nagy L.G."/>
            <person name="Floudas D."/>
            <person name="Copeland A."/>
            <person name="Barry K.W."/>
            <person name="Cichocki N."/>
            <person name="Veneault-Fourrey C."/>
            <person name="LaButti K."/>
            <person name="Lindquist E.A."/>
            <person name="Lipzen A."/>
            <person name="Lundell T."/>
            <person name="Morin E."/>
            <person name="Murat C."/>
            <person name="Sun H."/>
            <person name="Tunlid A."/>
            <person name="Henrissat B."/>
            <person name="Grigoriev I.V."/>
            <person name="Hibbett D.S."/>
            <person name="Martin F."/>
            <person name="Nordberg H.P."/>
            <person name="Cantor M.N."/>
            <person name="Hua S.X."/>
        </authorList>
    </citation>
    <scope>NUCLEOTIDE SEQUENCE [LARGE SCALE GENOMIC DNA]</scope>
    <source>
        <strain evidence="2 3">Ve08.2h10</strain>
    </source>
</reference>
<feature type="region of interest" description="Disordered" evidence="1">
    <location>
        <begin position="42"/>
        <end position="70"/>
    </location>
</feature>
<organism evidence="2 3">
    <name type="scientific">Paxillus rubicundulus Ve08.2h10</name>
    <dbReference type="NCBI Taxonomy" id="930991"/>
    <lineage>
        <taxon>Eukaryota</taxon>
        <taxon>Fungi</taxon>
        <taxon>Dikarya</taxon>
        <taxon>Basidiomycota</taxon>
        <taxon>Agaricomycotina</taxon>
        <taxon>Agaricomycetes</taxon>
        <taxon>Agaricomycetidae</taxon>
        <taxon>Boletales</taxon>
        <taxon>Paxilineae</taxon>
        <taxon>Paxillaceae</taxon>
        <taxon>Paxillus</taxon>
    </lineage>
</organism>
<feature type="compositionally biased region" description="Basic residues" evidence="1">
    <location>
        <begin position="42"/>
        <end position="60"/>
    </location>
</feature>
<dbReference type="InParanoid" id="A0A0D0C7C9"/>